<feature type="transmembrane region" description="Helical" evidence="2">
    <location>
        <begin position="175"/>
        <end position="193"/>
    </location>
</feature>
<keyword evidence="4" id="KW-1185">Reference proteome</keyword>
<evidence type="ECO:0000313" key="3">
    <source>
        <dbReference type="EMBL" id="ORZ05430.1"/>
    </source>
</evidence>
<proteinExistence type="predicted"/>
<organism evidence="3 4">
    <name type="scientific">Absidia repens</name>
    <dbReference type="NCBI Taxonomy" id="90262"/>
    <lineage>
        <taxon>Eukaryota</taxon>
        <taxon>Fungi</taxon>
        <taxon>Fungi incertae sedis</taxon>
        <taxon>Mucoromycota</taxon>
        <taxon>Mucoromycotina</taxon>
        <taxon>Mucoromycetes</taxon>
        <taxon>Mucorales</taxon>
        <taxon>Cunninghamellaceae</taxon>
        <taxon>Absidia</taxon>
    </lineage>
</organism>
<dbReference type="Proteomes" id="UP000193560">
    <property type="component" value="Unassembled WGS sequence"/>
</dbReference>
<keyword evidence="2" id="KW-1133">Transmembrane helix</keyword>
<keyword evidence="2" id="KW-0472">Membrane</keyword>
<feature type="region of interest" description="Disordered" evidence="1">
    <location>
        <begin position="142"/>
        <end position="162"/>
    </location>
</feature>
<feature type="compositionally biased region" description="Basic residues" evidence="1">
    <location>
        <begin position="78"/>
        <end position="88"/>
    </location>
</feature>
<feature type="region of interest" description="Disordered" evidence="1">
    <location>
        <begin position="74"/>
        <end position="120"/>
    </location>
</feature>
<gene>
    <name evidence="3" type="ORF">BCR42DRAFT_443761</name>
</gene>
<comment type="caution">
    <text evidence="3">The sequence shown here is derived from an EMBL/GenBank/DDBJ whole genome shotgun (WGS) entry which is preliminary data.</text>
</comment>
<dbReference type="AlphaFoldDB" id="A0A1X2HYL8"/>
<accession>A0A1X2HYL8</accession>
<name>A0A1X2HYL8_9FUNG</name>
<evidence type="ECO:0000256" key="1">
    <source>
        <dbReference type="SAM" id="MobiDB-lite"/>
    </source>
</evidence>
<protein>
    <submittedName>
        <fullName evidence="3">Uncharacterized protein</fullName>
    </submittedName>
</protein>
<dbReference type="OrthoDB" id="10609598at2759"/>
<feature type="compositionally biased region" description="Polar residues" evidence="1">
    <location>
        <begin position="143"/>
        <end position="153"/>
    </location>
</feature>
<reference evidence="3 4" key="1">
    <citation type="submission" date="2016-07" db="EMBL/GenBank/DDBJ databases">
        <title>Pervasive Adenine N6-methylation of Active Genes in Fungi.</title>
        <authorList>
            <consortium name="DOE Joint Genome Institute"/>
            <person name="Mondo S.J."/>
            <person name="Dannebaum R.O."/>
            <person name="Kuo R.C."/>
            <person name="Labutti K."/>
            <person name="Haridas S."/>
            <person name="Kuo A."/>
            <person name="Salamov A."/>
            <person name="Ahrendt S.R."/>
            <person name="Lipzen A."/>
            <person name="Sullivan W."/>
            <person name="Andreopoulos W.B."/>
            <person name="Clum A."/>
            <person name="Lindquist E."/>
            <person name="Daum C."/>
            <person name="Ramamoorthy G.K."/>
            <person name="Gryganskyi A."/>
            <person name="Culley D."/>
            <person name="Magnuson J.K."/>
            <person name="James T.Y."/>
            <person name="O'Malley M.A."/>
            <person name="Stajich J.E."/>
            <person name="Spatafora J.W."/>
            <person name="Visel A."/>
            <person name="Grigoriev I.V."/>
        </authorList>
    </citation>
    <scope>NUCLEOTIDE SEQUENCE [LARGE SCALE GENOMIC DNA]</scope>
    <source>
        <strain evidence="3 4">NRRL 1336</strain>
    </source>
</reference>
<dbReference type="EMBL" id="MCGE01000044">
    <property type="protein sequence ID" value="ORZ05430.1"/>
    <property type="molecule type" value="Genomic_DNA"/>
</dbReference>
<evidence type="ECO:0000313" key="4">
    <source>
        <dbReference type="Proteomes" id="UP000193560"/>
    </source>
</evidence>
<keyword evidence="2" id="KW-0812">Transmembrane</keyword>
<sequence length="195" mass="21890">MDLESPWSDFYDLLLQDETSHSETEDEWTSVQKTARGQIECQSMSTTMDDTAPVDPEFQTFVNQVLATVSSSPPVSQRHYHFHHHNHRSEKSPSSNWTRKTDTTTATTSSNPLSPHEDPKKTFPIMPGTFINKKNPLCPYATASESPSKGSLSTATNTNTAANTTTTTTTRFMDIHAWITSIAFLAHLLLLWFRP</sequence>
<evidence type="ECO:0000256" key="2">
    <source>
        <dbReference type="SAM" id="Phobius"/>
    </source>
</evidence>